<comment type="caution">
    <text evidence="2">The sequence shown here is derived from an EMBL/GenBank/DDBJ whole genome shotgun (WGS) entry which is preliminary data.</text>
</comment>
<sequence>MGELHKEWEAELGGGAEGCWVGARGRENRMGGGRARARPLVKLSPPPLFRGIGMTGASASLPPHRRLRSVFHRSRAVLPSDARVGGDAPSQACSLAVAPASTWNHPGGLSRTRSFAGVHSPTGSRAKTVSPTDTPADGHLATPAFLNRQIGGQPCYQPLLSSRTHCEGKGRWVGGGGGGTLSLVRQGNDPPKSGGVRAEERMRRARRLSTEGRREPCPVNKRWGLSAQDPERAEDRDLCTWLESLGLTDSEKDTSSTAATDRQCRTLRGTRPVTMGAWPVEGKTGPCRKDRRPHFLPPISQSVSLLDVPLLLPKNSPPPSPCSLSDAFVFPLPVPRLHSLPPKRK</sequence>
<feature type="region of interest" description="Disordered" evidence="1">
    <location>
        <begin position="116"/>
        <end position="138"/>
    </location>
</feature>
<evidence type="ECO:0000313" key="3">
    <source>
        <dbReference type="Proteomes" id="UP001221898"/>
    </source>
</evidence>
<reference evidence="2" key="1">
    <citation type="journal article" date="2023" name="Science">
        <title>Genome structures resolve the early diversification of teleost fishes.</title>
        <authorList>
            <person name="Parey E."/>
            <person name="Louis A."/>
            <person name="Montfort J."/>
            <person name="Bouchez O."/>
            <person name="Roques C."/>
            <person name="Iampietro C."/>
            <person name="Lluch J."/>
            <person name="Castinel A."/>
            <person name="Donnadieu C."/>
            <person name="Desvignes T."/>
            <person name="Floi Bucao C."/>
            <person name="Jouanno E."/>
            <person name="Wen M."/>
            <person name="Mejri S."/>
            <person name="Dirks R."/>
            <person name="Jansen H."/>
            <person name="Henkel C."/>
            <person name="Chen W.J."/>
            <person name="Zahm M."/>
            <person name="Cabau C."/>
            <person name="Klopp C."/>
            <person name="Thompson A.W."/>
            <person name="Robinson-Rechavi M."/>
            <person name="Braasch I."/>
            <person name="Lecointre G."/>
            <person name="Bobe J."/>
            <person name="Postlethwait J.H."/>
            <person name="Berthelot C."/>
            <person name="Roest Crollius H."/>
            <person name="Guiguen Y."/>
        </authorList>
    </citation>
    <scope>NUCLEOTIDE SEQUENCE</scope>
    <source>
        <strain evidence="2">NC1722</strain>
    </source>
</reference>
<dbReference type="AlphaFoldDB" id="A0AAD7SK95"/>
<protein>
    <submittedName>
        <fullName evidence="2">Uncharacterized protein</fullName>
    </submittedName>
</protein>
<feature type="compositionally biased region" description="Basic and acidic residues" evidence="1">
    <location>
        <begin position="197"/>
        <end position="214"/>
    </location>
</feature>
<name>A0AAD7SK95_9TELE</name>
<evidence type="ECO:0000313" key="2">
    <source>
        <dbReference type="EMBL" id="KAJ8404195.1"/>
    </source>
</evidence>
<dbReference type="Proteomes" id="UP001221898">
    <property type="component" value="Unassembled WGS sequence"/>
</dbReference>
<feature type="region of interest" description="Disordered" evidence="1">
    <location>
        <begin position="181"/>
        <end position="214"/>
    </location>
</feature>
<feature type="compositionally biased region" description="Polar residues" evidence="1">
    <location>
        <begin position="121"/>
        <end position="133"/>
    </location>
</feature>
<organism evidence="2 3">
    <name type="scientific">Aldrovandia affinis</name>
    <dbReference type="NCBI Taxonomy" id="143900"/>
    <lineage>
        <taxon>Eukaryota</taxon>
        <taxon>Metazoa</taxon>
        <taxon>Chordata</taxon>
        <taxon>Craniata</taxon>
        <taxon>Vertebrata</taxon>
        <taxon>Euteleostomi</taxon>
        <taxon>Actinopterygii</taxon>
        <taxon>Neopterygii</taxon>
        <taxon>Teleostei</taxon>
        <taxon>Notacanthiformes</taxon>
        <taxon>Halosauridae</taxon>
        <taxon>Aldrovandia</taxon>
    </lineage>
</organism>
<gene>
    <name evidence="2" type="ORF">AAFF_G00339680</name>
</gene>
<proteinExistence type="predicted"/>
<evidence type="ECO:0000256" key="1">
    <source>
        <dbReference type="SAM" id="MobiDB-lite"/>
    </source>
</evidence>
<dbReference type="EMBL" id="JAINUG010000054">
    <property type="protein sequence ID" value="KAJ8404195.1"/>
    <property type="molecule type" value="Genomic_DNA"/>
</dbReference>
<keyword evidence="3" id="KW-1185">Reference proteome</keyword>
<accession>A0AAD7SK95</accession>